<dbReference type="SMART" id="SM00304">
    <property type="entry name" value="HAMP"/>
    <property type="match status" value="1"/>
</dbReference>
<comment type="similarity">
    <text evidence="8">Belongs to the methyl-accepting chemotaxis (MCP) protein family.</text>
</comment>
<dbReference type="Pfam" id="PF00015">
    <property type="entry name" value="MCPsignal"/>
    <property type="match status" value="1"/>
</dbReference>
<proteinExistence type="inferred from homology"/>
<comment type="subcellular location">
    <subcellularLocation>
        <location evidence="1">Cell membrane</location>
        <topology evidence="1">Multi-pass membrane protein</topology>
    </subcellularLocation>
</comment>
<evidence type="ECO:0000313" key="14">
    <source>
        <dbReference type="Proteomes" id="UP000325218"/>
    </source>
</evidence>
<keyword evidence="3" id="KW-0145">Chemotaxis</keyword>
<dbReference type="GO" id="GO:0005886">
    <property type="term" value="C:plasma membrane"/>
    <property type="evidence" value="ECO:0007669"/>
    <property type="project" value="UniProtKB-SubCell"/>
</dbReference>
<keyword evidence="2" id="KW-1003">Cell membrane</keyword>
<sequence>MSLKLKQKMIILICLLLLLSLGAVSLISYNSASSLLQNSIKQEAQLTASNLASEINHFIDSEIAKVDSIGKLITGNKEEDLKLIQKAQEQNKEFETFFFSYDLTGKNVINFLGETTDVSDRVHYQEAGKGEGKIVVSEPVVSKRTKNNIVTMILPLMKDGKQYGYMGSTLPINAVQESVSSQKYGKSGYAFLVSKAGKFLWHPEKELVLTKTVQEINNSDIVKAYENALQGASGVFKYSKDNADYSGAYAATTYKWGVFVTAPTNELFAPITELTRKLLITSIIVLAVAIVFAYLFTVQLIRPIQKLNAVVKDVAQGDLTKNILVHGKDEIAVLSADFNQTVSHLKHLIEGVTETSNQVMSVTESVSHGIDRTKQSVNVIGSSIRQISDGATTHAASAEEISQSMREMAGGVVKIAESSSQVSEVAQQAASHAEDGSAVVEQAVDQIRNIGAGTDKVGEAIERLHGRSQQIVEILNIITDITKHINLLSLNASIEAARAGEHGRGFAVVAEEVKKLAEQSSKSTEEIAEIINEIRDEAQNAVQVMNDNRNDVKTGIAYIENVREKFTNILDASRNVAEHILEVTAASQQMSAGSEEISASVEEMKSIAQMTSKDAQSAAHAAEDQIRSMGDIASSVQQLQNVAEELRNELSKFKI</sequence>
<dbReference type="CDD" id="cd11386">
    <property type="entry name" value="MCP_signal"/>
    <property type="match status" value="1"/>
</dbReference>
<gene>
    <name evidence="13" type="ORF">FRY98_15720</name>
</gene>
<dbReference type="Gene3D" id="3.30.450.20">
    <property type="entry name" value="PAS domain"/>
    <property type="match status" value="1"/>
</dbReference>
<dbReference type="CDD" id="cd12912">
    <property type="entry name" value="PDC2_MCP_like"/>
    <property type="match status" value="1"/>
</dbReference>
<dbReference type="InterPro" id="IPR003660">
    <property type="entry name" value="HAMP_dom"/>
</dbReference>
<comment type="caution">
    <text evidence="13">The sequence shown here is derived from an EMBL/GenBank/DDBJ whole genome shotgun (WGS) entry which is preliminary data.</text>
</comment>
<evidence type="ECO:0000256" key="5">
    <source>
        <dbReference type="ARBA" id="ARBA00022989"/>
    </source>
</evidence>
<evidence type="ECO:0000259" key="12">
    <source>
        <dbReference type="PROSITE" id="PS50885"/>
    </source>
</evidence>
<dbReference type="PANTHER" id="PTHR32089">
    <property type="entry name" value="METHYL-ACCEPTING CHEMOTAXIS PROTEIN MCPB"/>
    <property type="match status" value="1"/>
</dbReference>
<evidence type="ECO:0000259" key="11">
    <source>
        <dbReference type="PROSITE" id="PS50111"/>
    </source>
</evidence>
<dbReference type="Proteomes" id="UP000325218">
    <property type="component" value="Unassembled WGS sequence"/>
</dbReference>
<keyword evidence="4 10" id="KW-0812">Transmembrane</keyword>
<feature type="domain" description="Methyl-accepting transducer" evidence="11">
    <location>
        <begin position="369"/>
        <end position="605"/>
    </location>
</feature>
<name>A0A5D0CQM3_9BACL</name>
<evidence type="ECO:0000313" key="13">
    <source>
        <dbReference type="EMBL" id="TYA12163.1"/>
    </source>
</evidence>
<evidence type="ECO:0000256" key="9">
    <source>
        <dbReference type="PROSITE-ProRule" id="PRU00284"/>
    </source>
</evidence>
<dbReference type="SUPFAM" id="SSF58104">
    <property type="entry name" value="Methyl-accepting chemotaxis protein (MCP) signaling domain"/>
    <property type="match status" value="1"/>
</dbReference>
<dbReference type="Gene3D" id="6.10.340.10">
    <property type="match status" value="1"/>
</dbReference>
<evidence type="ECO:0000256" key="2">
    <source>
        <dbReference type="ARBA" id="ARBA00022475"/>
    </source>
</evidence>
<evidence type="ECO:0000256" key="3">
    <source>
        <dbReference type="ARBA" id="ARBA00022500"/>
    </source>
</evidence>
<evidence type="ECO:0000256" key="8">
    <source>
        <dbReference type="ARBA" id="ARBA00029447"/>
    </source>
</evidence>
<dbReference type="InterPro" id="IPR033479">
    <property type="entry name" value="dCache_1"/>
</dbReference>
<dbReference type="Pfam" id="PF02743">
    <property type="entry name" value="dCache_1"/>
    <property type="match status" value="1"/>
</dbReference>
<dbReference type="OrthoDB" id="243053at2"/>
<reference evidence="13 14" key="1">
    <citation type="submission" date="2019-08" db="EMBL/GenBank/DDBJ databases">
        <title>Genome sequencing of Paenibacillus faecis DSM 23593(T).</title>
        <authorList>
            <person name="Kook J.-K."/>
            <person name="Park S.-N."/>
            <person name="Lim Y.K."/>
        </authorList>
    </citation>
    <scope>NUCLEOTIDE SEQUENCE [LARGE SCALE GENOMIC DNA]</scope>
    <source>
        <strain evidence="13 14">DSM 23593</strain>
    </source>
</reference>
<dbReference type="SMART" id="SM00283">
    <property type="entry name" value="MA"/>
    <property type="match status" value="1"/>
</dbReference>
<feature type="transmembrane region" description="Helical" evidence="10">
    <location>
        <begin position="278"/>
        <end position="297"/>
    </location>
</feature>
<keyword evidence="7 9" id="KW-0807">Transducer</keyword>
<evidence type="ECO:0000256" key="7">
    <source>
        <dbReference type="ARBA" id="ARBA00023224"/>
    </source>
</evidence>
<dbReference type="GO" id="GO:0006935">
    <property type="term" value="P:chemotaxis"/>
    <property type="evidence" value="ECO:0007669"/>
    <property type="project" value="UniProtKB-KW"/>
</dbReference>
<dbReference type="Pfam" id="PF00672">
    <property type="entry name" value="HAMP"/>
    <property type="match status" value="1"/>
</dbReference>
<dbReference type="PANTHER" id="PTHR32089:SF112">
    <property type="entry name" value="LYSOZYME-LIKE PROTEIN-RELATED"/>
    <property type="match status" value="1"/>
</dbReference>
<dbReference type="Gene3D" id="1.10.287.950">
    <property type="entry name" value="Methyl-accepting chemotaxis protein"/>
    <property type="match status" value="1"/>
</dbReference>
<evidence type="ECO:0000256" key="4">
    <source>
        <dbReference type="ARBA" id="ARBA00022692"/>
    </source>
</evidence>
<protein>
    <submittedName>
        <fullName evidence="13">Methyl-accepting chemotaxis protein</fullName>
    </submittedName>
</protein>
<dbReference type="GO" id="GO:0007165">
    <property type="term" value="P:signal transduction"/>
    <property type="evidence" value="ECO:0007669"/>
    <property type="project" value="UniProtKB-KW"/>
</dbReference>
<keyword evidence="6 10" id="KW-0472">Membrane</keyword>
<dbReference type="RefSeq" id="WP_148453614.1">
    <property type="nucleotide sequence ID" value="NZ_VSDO01000003.1"/>
</dbReference>
<evidence type="ECO:0000256" key="1">
    <source>
        <dbReference type="ARBA" id="ARBA00004651"/>
    </source>
</evidence>
<feature type="domain" description="HAMP" evidence="12">
    <location>
        <begin position="298"/>
        <end position="350"/>
    </location>
</feature>
<evidence type="ECO:0000256" key="6">
    <source>
        <dbReference type="ARBA" id="ARBA00023136"/>
    </source>
</evidence>
<dbReference type="EMBL" id="VSDO01000003">
    <property type="protein sequence ID" value="TYA12163.1"/>
    <property type="molecule type" value="Genomic_DNA"/>
</dbReference>
<accession>A0A5D0CQM3</accession>
<dbReference type="PROSITE" id="PS50111">
    <property type="entry name" value="CHEMOTAXIS_TRANSDUC_2"/>
    <property type="match status" value="1"/>
</dbReference>
<organism evidence="13 14">
    <name type="scientific">Paenibacillus faecis</name>
    <dbReference type="NCBI Taxonomy" id="862114"/>
    <lineage>
        <taxon>Bacteria</taxon>
        <taxon>Bacillati</taxon>
        <taxon>Bacillota</taxon>
        <taxon>Bacilli</taxon>
        <taxon>Bacillales</taxon>
        <taxon>Paenibacillaceae</taxon>
        <taxon>Paenibacillus</taxon>
    </lineage>
</organism>
<keyword evidence="14" id="KW-1185">Reference proteome</keyword>
<dbReference type="PROSITE" id="PS50885">
    <property type="entry name" value="HAMP"/>
    <property type="match status" value="1"/>
</dbReference>
<dbReference type="AlphaFoldDB" id="A0A5D0CQM3"/>
<dbReference type="CDD" id="cd06225">
    <property type="entry name" value="HAMP"/>
    <property type="match status" value="1"/>
</dbReference>
<keyword evidence="5 10" id="KW-1133">Transmembrane helix</keyword>
<dbReference type="InterPro" id="IPR004089">
    <property type="entry name" value="MCPsignal_dom"/>
</dbReference>
<evidence type="ECO:0000256" key="10">
    <source>
        <dbReference type="SAM" id="Phobius"/>
    </source>
</evidence>